<gene>
    <name evidence="11" type="ORF">IZT61_17630</name>
</gene>
<dbReference type="FunFam" id="3.30.565.10:FF:000006">
    <property type="entry name" value="Sensor histidine kinase WalK"/>
    <property type="match status" value="1"/>
</dbReference>
<dbReference type="SUPFAM" id="SSF47384">
    <property type="entry name" value="Homodimeric domain of signal transducing histidine kinase"/>
    <property type="match status" value="1"/>
</dbReference>
<dbReference type="InterPro" id="IPR036097">
    <property type="entry name" value="HisK_dim/P_sf"/>
</dbReference>
<feature type="transmembrane region" description="Helical" evidence="9">
    <location>
        <begin position="418"/>
        <end position="438"/>
    </location>
</feature>
<evidence type="ECO:0000256" key="8">
    <source>
        <dbReference type="ARBA" id="ARBA00023012"/>
    </source>
</evidence>
<proteinExistence type="predicted"/>
<keyword evidence="8" id="KW-0902">Two-component regulatory system</keyword>
<dbReference type="SUPFAM" id="SSF55874">
    <property type="entry name" value="ATPase domain of HSP90 chaperone/DNA topoisomerase II/histidine kinase"/>
    <property type="match status" value="1"/>
</dbReference>
<dbReference type="KEGG" id="pex:IZT61_17630"/>
<dbReference type="GO" id="GO:0007234">
    <property type="term" value="P:osmosensory signaling via phosphorelay pathway"/>
    <property type="evidence" value="ECO:0007669"/>
    <property type="project" value="TreeGrafter"/>
</dbReference>
<dbReference type="PROSITE" id="PS51257">
    <property type="entry name" value="PROKAR_LIPOPROTEIN"/>
    <property type="match status" value="1"/>
</dbReference>
<keyword evidence="9" id="KW-1133">Transmembrane helix</keyword>
<dbReference type="GO" id="GO:0005524">
    <property type="term" value="F:ATP binding"/>
    <property type="evidence" value="ECO:0007669"/>
    <property type="project" value="UniProtKB-KW"/>
</dbReference>
<evidence type="ECO:0000313" key="11">
    <source>
        <dbReference type="EMBL" id="QPH38865.1"/>
    </source>
</evidence>
<dbReference type="GO" id="GO:0000156">
    <property type="term" value="F:phosphorelay response regulator activity"/>
    <property type="evidence" value="ECO:0007669"/>
    <property type="project" value="TreeGrafter"/>
</dbReference>
<dbReference type="SMART" id="SM00388">
    <property type="entry name" value="HisKA"/>
    <property type="match status" value="1"/>
</dbReference>
<feature type="domain" description="Histidine kinase" evidence="10">
    <location>
        <begin position="478"/>
        <end position="689"/>
    </location>
</feature>
<dbReference type="RefSeq" id="WP_196098340.1">
    <property type="nucleotide sequence ID" value="NZ_CP064939.1"/>
</dbReference>
<keyword evidence="7" id="KW-0067">ATP-binding</keyword>
<evidence type="ECO:0000256" key="2">
    <source>
        <dbReference type="ARBA" id="ARBA00012438"/>
    </source>
</evidence>
<dbReference type="PANTHER" id="PTHR42878:SF7">
    <property type="entry name" value="SENSOR HISTIDINE KINASE GLRK"/>
    <property type="match status" value="1"/>
</dbReference>
<dbReference type="InterPro" id="IPR003661">
    <property type="entry name" value="HisK_dim/P_dom"/>
</dbReference>
<keyword evidence="4" id="KW-0808">Transferase</keyword>
<keyword evidence="3" id="KW-0597">Phosphoprotein</keyword>
<evidence type="ECO:0000256" key="1">
    <source>
        <dbReference type="ARBA" id="ARBA00000085"/>
    </source>
</evidence>
<evidence type="ECO:0000256" key="4">
    <source>
        <dbReference type="ARBA" id="ARBA00022679"/>
    </source>
</evidence>
<dbReference type="InterPro" id="IPR005467">
    <property type="entry name" value="His_kinase_dom"/>
</dbReference>
<dbReference type="InterPro" id="IPR050351">
    <property type="entry name" value="BphY/WalK/GraS-like"/>
</dbReference>
<dbReference type="InterPro" id="IPR003594">
    <property type="entry name" value="HATPase_dom"/>
</dbReference>
<reference evidence="11 12" key="1">
    <citation type="submission" date="2020-11" db="EMBL/GenBank/DDBJ databases">
        <title>Pedobacter endophytica, an endophytic bacteria isolated form Carex pumila.</title>
        <authorList>
            <person name="Peng Y."/>
            <person name="Jiang L."/>
            <person name="Lee J."/>
        </authorList>
    </citation>
    <scope>NUCLEOTIDE SEQUENCE [LARGE SCALE GENOMIC DNA]</scope>
    <source>
        <strain evidence="11 12">JBR3-12</strain>
    </source>
</reference>
<evidence type="ECO:0000259" key="10">
    <source>
        <dbReference type="PROSITE" id="PS50109"/>
    </source>
</evidence>
<sequence length="697" mass="79982">MQLSKQNIASLSAFAKRLSIFLLTGALFISCTPLDTNKKLEVSPAANKILTAVSAMAPASDDKKTFVYLDSAYRTLKAPTFIDLYAKYNFKGSRYLRYHANTAKARMYADSMLYVLAGKEETYNLRYTKAVFFKGDVLFTEMRYNQAFELYYSGREFAMKNLDLCNIFEYTYRIGMVMYKQERYLGAVPYIKRAFYESRYCEGEANGYKVYISRQGYLNTLGICFEKVGMLDSAIYYYRKSLAFIEHDVPALPENARFRSAARGIVYGNLGGVYAKRNQLQLDEAYLKKSIAINDRPEGDLGDARTAKVKLARLYIQIGNIDEARLLYDQLKETSQKQERPLSVDDEMDLDQIGSQYYRKINNFFLAYKYIERYNSLRDSVYRSKTDLMRSDLDAAFRVTEQNYQIALLAKDRQIKKIYMFSFGILSAIAIGVLALALRNKKRLTMVNAEITAQNAGLQMTLKVLELSQKENNLMIKIAAHDLRNPIAAVINAVDILRSAKLPDKHLEILELLEDLSQRSLETIDSLLNINLDTENITKEPVEMERFLFQCVNLLKFKAVEKNQHLELSAFQVVVEVNKEKIWRLFSNLIYNAIKFSPYGSQIKIGMEREDDDLVFFVRDFGIGIPEELQDKIFDIFTEAKRFGTLGEHPVGLGLAISKQIVQAHEGEIWFESVVGEGTTFYVRLPLKKCNPNLTRA</sequence>
<dbReference type="PRINTS" id="PR00344">
    <property type="entry name" value="BCTRLSENSOR"/>
</dbReference>
<dbReference type="SMART" id="SM00387">
    <property type="entry name" value="HATPase_c"/>
    <property type="match status" value="1"/>
</dbReference>
<keyword evidence="12" id="KW-1185">Reference proteome</keyword>
<dbReference type="Gene3D" id="1.10.287.130">
    <property type="match status" value="1"/>
</dbReference>
<name>A0A7U3Q5A0_9SPHI</name>
<organism evidence="11 12">
    <name type="scientific">Pedobacter endophyticus</name>
    <dbReference type="NCBI Taxonomy" id="2789740"/>
    <lineage>
        <taxon>Bacteria</taxon>
        <taxon>Pseudomonadati</taxon>
        <taxon>Bacteroidota</taxon>
        <taxon>Sphingobacteriia</taxon>
        <taxon>Sphingobacteriales</taxon>
        <taxon>Sphingobacteriaceae</taxon>
        <taxon>Pedobacter</taxon>
    </lineage>
</organism>
<dbReference type="InterPro" id="IPR011990">
    <property type="entry name" value="TPR-like_helical_dom_sf"/>
</dbReference>
<dbReference type="GO" id="GO:0000155">
    <property type="term" value="F:phosphorelay sensor kinase activity"/>
    <property type="evidence" value="ECO:0007669"/>
    <property type="project" value="InterPro"/>
</dbReference>
<evidence type="ECO:0000256" key="9">
    <source>
        <dbReference type="SAM" id="Phobius"/>
    </source>
</evidence>
<dbReference type="PROSITE" id="PS50109">
    <property type="entry name" value="HIS_KIN"/>
    <property type="match status" value="1"/>
</dbReference>
<dbReference type="EC" id="2.7.13.3" evidence="2"/>
<evidence type="ECO:0000256" key="7">
    <source>
        <dbReference type="ARBA" id="ARBA00022840"/>
    </source>
</evidence>
<dbReference type="InterPro" id="IPR004358">
    <property type="entry name" value="Sig_transdc_His_kin-like_C"/>
</dbReference>
<dbReference type="Pfam" id="PF00512">
    <property type="entry name" value="HisKA"/>
    <property type="match status" value="1"/>
</dbReference>
<comment type="catalytic activity">
    <reaction evidence="1">
        <text>ATP + protein L-histidine = ADP + protein N-phospho-L-histidine.</text>
        <dbReference type="EC" id="2.7.13.3"/>
    </reaction>
</comment>
<dbReference type="Gene3D" id="1.25.40.10">
    <property type="entry name" value="Tetratricopeptide repeat domain"/>
    <property type="match status" value="2"/>
</dbReference>
<keyword evidence="5" id="KW-0547">Nucleotide-binding</keyword>
<dbReference type="AlphaFoldDB" id="A0A7U3Q5A0"/>
<accession>A0A7U3Q5A0</accession>
<dbReference type="InterPro" id="IPR036890">
    <property type="entry name" value="HATPase_C_sf"/>
</dbReference>
<dbReference type="Proteomes" id="UP000594759">
    <property type="component" value="Chromosome"/>
</dbReference>
<dbReference type="Pfam" id="PF02518">
    <property type="entry name" value="HATPase_c"/>
    <property type="match status" value="1"/>
</dbReference>
<dbReference type="GO" id="GO:0030295">
    <property type="term" value="F:protein kinase activator activity"/>
    <property type="evidence" value="ECO:0007669"/>
    <property type="project" value="TreeGrafter"/>
</dbReference>
<keyword evidence="6" id="KW-0418">Kinase</keyword>
<protein>
    <recommendedName>
        <fullName evidence="2">histidine kinase</fullName>
        <ecNumber evidence="2">2.7.13.3</ecNumber>
    </recommendedName>
</protein>
<dbReference type="EMBL" id="CP064939">
    <property type="protein sequence ID" value="QPH38865.1"/>
    <property type="molecule type" value="Genomic_DNA"/>
</dbReference>
<keyword evidence="9" id="KW-0812">Transmembrane</keyword>
<dbReference type="SUPFAM" id="SSF48452">
    <property type="entry name" value="TPR-like"/>
    <property type="match status" value="2"/>
</dbReference>
<dbReference type="CDD" id="cd00082">
    <property type="entry name" value="HisKA"/>
    <property type="match status" value="1"/>
</dbReference>
<evidence type="ECO:0000313" key="12">
    <source>
        <dbReference type="Proteomes" id="UP000594759"/>
    </source>
</evidence>
<evidence type="ECO:0000256" key="5">
    <source>
        <dbReference type="ARBA" id="ARBA00022741"/>
    </source>
</evidence>
<evidence type="ECO:0000256" key="6">
    <source>
        <dbReference type="ARBA" id="ARBA00022777"/>
    </source>
</evidence>
<keyword evidence="9" id="KW-0472">Membrane</keyword>
<evidence type="ECO:0000256" key="3">
    <source>
        <dbReference type="ARBA" id="ARBA00022553"/>
    </source>
</evidence>
<dbReference type="CDD" id="cd00075">
    <property type="entry name" value="HATPase"/>
    <property type="match status" value="1"/>
</dbReference>
<dbReference type="PANTHER" id="PTHR42878">
    <property type="entry name" value="TWO-COMPONENT HISTIDINE KINASE"/>
    <property type="match status" value="1"/>
</dbReference>
<dbReference type="Gene3D" id="3.30.565.10">
    <property type="entry name" value="Histidine kinase-like ATPase, C-terminal domain"/>
    <property type="match status" value="1"/>
</dbReference>